<reference evidence="2" key="1">
    <citation type="submission" date="2019-11" db="EMBL/GenBank/DDBJ databases">
        <authorList>
            <person name="Feng L."/>
        </authorList>
    </citation>
    <scope>NUCLEOTIDE SEQUENCE</scope>
    <source>
        <strain evidence="2">CsymbiosumLFYP84</strain>
    </source>
</reference>
<keyword evidence="1" id="KW-0812">Transmembrane</keyword>
<sequence length="52" mass="5448">MKGLKRILFGIAVILIGGFFMIAPDSSLGGWGELVCFVVGIAYGISGLKSDE</sequence>
<gene>
    <name evidence="2" type="ORF">CSLFYP84_04470</name>
</gene>
<organism evidence="2">
    <name type="scientific">Clostridium symbiosum</name>
    <name type="common">Bacteroides symbiosus</name>
    <dbReference type="NCBI Taxonomy" id="1512"/>
    <lineage>
        <taxon>Bacteria</taxon>
        <taxon>Bacillati</taxon>
        <taxon>Bacillota</taxon>
        <taxon>Clostridia</taxon>
        <taxon>Lachnospirales</taxon>
        <taxon>Lachnospiraceae</taxon>
        <taxon>Otoolea</taxon>
    </lineage>
</organism>
<evidence type="ECO:0000313" key="2">
    <source>
        <dbReference type="EMBL" id="VYU81765.1"/>
    </source>
</evidence>
<dbReference type="RefSeq" id="WP_215629450.1">
    <property type="nucleotide sequence ID" value="NZ_CACRUA010000081.1"/>
</dbReference>
<evidence type="ECO:0000256" key="1">
    <source>
        <dbReference type="SAM" id="Phobius"/>
    </source>
</evidence>
<keyword evidence="1" id="KW-0472">Membrane</keyword>
<proteinExistence type="predicted"/>
<protein>
    <submittedName>
        <fullName evidence="2">Uncharacterized protein</fullName>
    </submittedName>
</protein>
<keyword evidence="1" id="KW-1133">Transmembrane helix</keyword>
<feature type="transmembrane region" description="Helical" evidence="1">
    <location>
        <begin position="30"/>
        <end position="48"/>
    </location>
</feature>
<feature type="transmembrane region" description="Helical" evidence="1">
    <location>
        <begin position="7"/>
        <end position="24"/>
    </location>
</feature>
<name>A0A6N3HY03_CLOSY</name>
<dbReference type="AlphaFoldDB" id="A0A6N3HY03"/>
<dbReference type="EMBL" id="CACRUA010000081">
    <property type="protein sequence ID" value="VYU81765.1"/>
    <property type="molecule type" value="Genomic_DNA"/>
</dbReference>
<accession>A0A6N3HY03</accession>